<reference evidence="1" key="1">
    <citation type="submission" date="2020-03" db="EMBL/GenBank/DDBJ databases">
        <title>Solimonas marina sp. nov., isolated from deep seawater of the Pacific Ocean.</title>
        <authorList>
            <person name="Liu X."/>
            <person name="Lai Q."/>
            <person name="Sun F."/>
            <person name="Gai Y."/>
            <person name="Li G."/>
            <person name="Shao Z."/>
        </authorList>
    </citation>
    <scope>NUCLEOTIDE SEQUENCE</scope>
    <source>
        <strain evidence="1">C16B3</strain>
    </source>
</reference>
<dbReference type="PROSITE" id="PS51257">
    <property type="entry name" value="PROKAR_LIPOPROTEIN"/>
    <property type="match status" value="1"/>
</dbReference>
<dbReference type="EMBL" id="JAAVXB010000005">
    <property type="protein sequence ID" value="NKF22854.1"/>
    <property type="molecule type" value="Genomic_DNA"/>
</dbReference>
<dbReference type="AlphaFoldDB" id="A0A970B918"/>
<organism evidence="1 2">
    <name type="scientific">Solimonas marina</name>
    <dbReference type="NCBI Taxonomy" id="2714601"/>
    <lineage>
        <taxon>Bacteria</taxon>
        <taxon>Pseudomonadati</taxon>
        <taxon>Pseudomonadota</taxon>
        <taxon>Gammaproteobacteria</taxon>
        <taxon>Nevskiales</taxon>
        <taxon>Nevskiaceae</taxon>
        <taxon>Solimonas</taxon>
    </lineage>
</organism>
<sequence length="216" mass="23672">MSVPRGLALLLLTLVIGACQDPRARLPNRANFEAAVADYLAQRGHLCLGLYEWPITVGDADRAHPPGEMRRMVALESLGLVSGQDVPPRRAGGAAAGPITAREYRLTALGRRYYLHAPEVVSTAFRHVTHEADLCAATLSLDRLIGWERPMRLHGRTVTSVLFTYRAMPAPWMQTDTATRAFPTVTRALRNAGRLQVRIGMHLTPSGWVADELSAS</sequence>
<comment type="caution">
    <text evidence="1">The sequence shown here is derived from an EMBL/GenBank/DDBJ whole genome shotgun (WGS) entry which is preliminary data.</text>
</comment>
<dbReference type="Proteomes" id="UP000653472">
    <property type="component" value="Unassembled WGS sequence"/>
</dbReference>
<proteinExistence type="predicted"/>
<keyword evidence="2" id="KW-1185">Reference proteome</keyword>
<name>A0A970B918_9GAMM</name>
<gene>
    <name evidence="1" type="ORF">G7Y82_11040</name>
</gene>
<evidence type="ECO:0008006" key="3">
    <source>
        <dbReference type="Google" id="ProtNLM"/>
    </source>
</evidence>
<protein>
    <recommendedName>
        <fullName evidence="3">Lipoprotein</fullName>
    </recommendedName>
</protein>
<evidence type="ECO:0000313" key="2">
    <source>
        <dbReference type="Proteomes" id="UP000653472"/>
    </source>
</evidence>
<dbReference type="RefSeq" id="WP_168148157.1">
    <property type="nucleotide sequence ID" value="NZ_JAAVXB010000005.1"/>
</dbReference>
<accession>A0A970B918</accession>
<evidence type="ECO:0000313" key="1">
    <source>
        <dbReference type="EMBL" id="NKF22854.1"/>
    </source>
</evidence>